<dbReference type="AlphaFoldDB" id="A0A165KIB3"/>
<name>A0A165KIB3_9APHY</name>
<dbReference type="EMBL" id="KV429226">
    <property type="protein sequence ID" value="KZT63175.1"/>
    <property type="molecule type" value="Genomic_DNA"/>
</dbReference>
<evidence type="ECO:0000259" key="1">
    <source>
        <dbReference type="Pfam" id="PF17667"/>
    </source>
</evidence>
<dbReference type="Pfam" id="PF17667">
    <property type="entry name" value="Pkinase_fungal"/>
    <property type="match status" value="1"/>
</dbReference>
<proteinExistence type="predicted"/>
<organism evidence="2 3">
    <name type="scientific">Daedalea quercina L-15889</name>
    <dbReference type="NCBI Taxonomy" id="1314783"/>
    <lineage>
        <taxon>Eukaryota</taxon>
        <taxon>Fungi</taxon>
        <taxon>Dikarya</taxon>
        <taxon>Basidiomycota</taxon>
        <taxon>Agaricomycotina</taxon>
        <taxon>Agaricomycetes</taxon>
        <taxon>Polyporales</taxon>
        <taxon>Fomitopsis</taxon>
    </lineage>
</organism>
<dbReference type="Proteomes" id="UP000076727">
    <property type="component" value="Unassembled WGS sequence"/>
</dbReference>
<dbReference type="InterPro" id="IPR040976">
    <property type="entry name" value="Pkinase_fungal"/>
</dbReference>
<feature type="domain" description="Fungal-type protein kinase" evidence="1">
    <location>
        <begin position="113"/>
        <end position="152"/>
    </location>
</feature>
<accession>A0A165KIB3</accession>
<evidence type="ECO:0000313" key="3">
    <source>
        <dbReference type="Proteomes" id="UP000076727"/>
    </source>
</evidence>
<protein>
    <recommendedName>
        <fullName evidence="1">Fungal-type protein kinase domain-containing protein</fullName>
    </recommendedName>
</protein>
<sequence length="331" mass="36655">MVTNSRTISTTPSIGRGGCTRAGLNIPWPESWDRYAETGAGIPREDSADGATAKGIEPMRPLIGINDGSSTTCSPPIPIVNRKGELEWFVDDVLRVAECKVGRRKMYLVKCRERTTGTFYFMAMNVLMQYKKPVHQVNHDLESTFWLLIWLVLRYTKHTHPDVSSLLIKPFDHENKGGCAAQKLMFLVLPESDELGATARQVYSPLTYERVLEVFDEALQREDWPVGDKAIPFVPAPDPSLLHRARPQADIPTKREIVMDAIASRAGTSKLPFRLGPAPLPLPPRPFSDGALDILQKRYPDTAPGILINALREVSGSDAADDLTGPTDPVE</sequence>
<dbReference type="OrthoDB" id="3270165at2759"/>
<gene>
    <name evidence="2" type="ORF">DAEQUDRAFT_770850</name>
</gene>
<keyword evidence="3" id="KW-1185">Reference proteome</keyword>
<evidence type="ECO:0000313" key="2">
    <source>
        <dbReference type="EMBL" id="KZT63175.1"/>
    </source>
</evidence>
<reference evidence="2 3" key="1">
    <citation type="journal article" date="2016" name="Mol. Biol. Evol.">
        <title>Comparative Genomics of Early-Diverging Mushroom-Forming Fungi Provides Insights into the Origins of Lignocellulose Decay Capabilities.</title>
        <authorList>
            <person name="Nagy L.G."/>
            <person name="Riley R."/>
            <person name="Tritt A."/>
            <person name="Adam C."/>
            <person name="Daum C."/>
            <person name="Floudas D."/>
            <person name="Sun H."/>
            <person name="Yadav J.S."/>
            <person name="Pangilinan J."/>
            <person name="Larsson K.H."/>
            <person name="Matsuura K."/>
            <person name="Barry K."/>
            <person name="Labutti K."/>
            <person name="Kuo R."/>
            <person name="Ohm R.A."/>
            <person name="Bhattacharya S.S."/>
            <person name="Shirouzu T."/>
            <person name="Yoshinaga Y."/>
            <person name="Martin F.M."/>
            <person name="Grigoriev I.V."/>
            <person name="Hibbett D.S."/>
        </authorList>
    </citation>
    <scope>NUCLEOTIDE SEQUENCE [LARGE SCALE GENOMIC DNA]</scope>
    <source>
        <strain evidence="2 3">L-15889</strain>
    </source>
</reference>